<proteinExistence type="predicted"/>
<dbReference type="KEGG" id="mmaa:FR932_04320"/>
<dbReference type="Pfam" id="PF13432">
    <property type="entry name" value="TPR_16"/>
    <property type="match status" value="1"/>
</dbReference>
<evidence type="ECO:0000313" key="1">
    <source>
        <dbReference type="EMBL" id="QFI37108.1"/>
    </source>
</evidence>
<dbReference type="Gene3D" id="1.25.40.10">
    <property type="entry name" value="Tetratricopeptide repeat domain"/>
    <property type="match status" value="2"/>
</dbReference>
<dbReference type="OrthoDB" id="5592888at2"/>
<keyword evidence="2" id="KW-1185">Reference proteome</keyword>
<sequence>MKLLSLTVFLAKSKAKFCGAKVSINQLQFNWLFALMCLFTSAAYANPPQLTQFIAGKIQAAQALQQQERYSDAIDLLAELTPRQAYDKAFVQRVLGIFHWQQENTEQAVKYLSLAVESQLLPTEQTWMTQRMVADILLSQQAYKQALPHYYVLVSDYALVDKVLVNTVIAGEKRRDQTAAPGKNKASNVKPKEFTELWLRIAQTHYQLREWDKVLSAVSAYERVNTQGDQVQALNLQLTAQSQLQRWPAAIATLDRIIAVEPDKLLWWQQLAGLQLRVSQPQAALTTLILAQRQGLELSTAERRTLAQLYAQQGIPEQAARELGLLAQDATDDNEREKLLAEQAQYWQMAKEWDHAINTWRHVISLAQNKSAEYRWPLAQLLLQQGQYESALLELNHQQIKQDKSNKDQAAIELAKVRAYYKLAQFDRAITHAKLAQHLAPSASAKGWLKYLLQVRQINS</sequence>
<dbReference type="PANTHER" id="PTHR12558:SF13">
    <property type="entry name" value="CELL DIVISION CYCLE PROTEIN 27 HOMOLOG"/>
    <property type="match status" value="1"/>
</dbReference>
<accession>A0A5J6WIM9</accession>
<protein>
    <recommendedName>
        <fullName evidence="3">Tetratricopeptide repeat protein</fullName>
    </recommendedName>
</protein>
<dbReference type="PANTHER" id="PTHR12558">
    <property type="entry name" value="CELL DIVISION CYCLE 16,23,27"/>
    <property type="match status" value="1"/>
</dbReference>
<dbReference type="EMBL" id="CP044399">
    <property type="protein sequence ID" value="QFI37108.1"/>
    <property type="molecule type" value="Genomic_DNA"/>
</dbReference>
<evidence type="ECO:0000313" key="2">
    <source>
        <dbReference type="Proteomes" id="UP000327424"/>
    </source>
</evidence>
<dbReference type="Proteomes" id="UP000327424">
    <property type="component" value="Chromosome"/>
</dbReference>
<dbReference type="GO" id="GO:0005737">
    <property type="term" value="C:cytoplasm"/>
    <property type="evidence" value="ECO:0007669"/>
    <property type="project" value="TreeGrafter"/>
</dbReference>
<evidence type="ECO:0008006" key="3">
    <source>
        <dbReference type="Google" id="ProtNLM"/>
    </source>
</evidence>
<dbReference type="RefSeq" id="WP_019439277.1">
    <property type="nucleotide sequence ID" value="NZ_ALOE01000001.1"/>
</dbReference>
<organism evidence="1 2">
    <name type="scientific">Moritella marina ATCC 15381</name>
    <dbReference type="NCBI Taxonomy" id="1202962"/>
    <lineage>
        <taxon>Bacteria</taxon>
        <taxon>Pseudomonadati</taxon>
        <taxon>Pseudomonadota</taxon>
        <taxon>Gammaproteobacteria</taxon>
        <taxon>Alteromonadales</taxon>
        <taxon>Moritellaceae</taxon>
        <taxon>Moritella</taxon>
    </lineage>
</organism>
<reference evidence="1 2" key="1">
    <citation type="submission" date="2019-09" db="EMBL/GenBank/DDBJ databases">
        <title>Hybrid Assembly of the complete Genome of the Deep-Sea Bacterium Moritella marina from long Nanopore and Illumina reads.</title>
        <authorList>
            <person name="Magin S."/>
            <person name="Georgoulis A."/>
            <person name="Papadimitriou K."/>
            <person name="Iliakis G."/>
            <person name="Vorgias C.E."/>
        </authorList>
    </citation>
    <scope>NUCLEOTIDE SEQUENCE [LARGE SCALE GENOMIC DNA]</scope>
    <source>
        <strain evidence="1 2">MP-1</strain>
    </source>
</reference>
<dbReference type="GO" id="GO:0016567">
    <property type="term" value="P:protein ubiquitination"/>
    <property type="evidence" value="ECO:0007669"/>
    <property type="project" value="TreeGrafter"/>
</dbReference>
<dbReference type="InterPro" id="IPR011990">
    <property type="entry name" value="TPR-like_helical_dom_sf"/>
</dbReference>
<gene>
    <name evidence="1" type="ORF">FR932_04320</name>
</gene>
<dbReference type="SUPFAM" id="SSF48452">
    <property type="entry name" value="TPR-like"/>
    <property type="match status" value="2"/>
</dbReference>
<dbReference type="AlphaFoldDB" id="A0A5J6WIM9"/>
<name>A0A5J6WIM9_MORMI</name>
<dbReference type="GO" id="GO:0031145">
    <property type="term" value="P:anaphase-promoting complex-dependent catabolic process"/>
    <property type="evidence" value="ECO:0007669"/>
    <property type="project" value="TreeGrafter"/>
</dbReference>
<dbReference type="GO" id="GO:0051301">
    <property type="term" value="P:cell division"/>
    <property type="evidence" value="ECO:0007669"/>
    <property type="project" value="TreeGrafter"/>
</dbReference>